<feature type="binding site" evidence="2">
    <location>
        <position position="105"/>
    </location>
    <ligand>
        <name>Mn(2+)</name>
        <dbReference type="ChEBI" id="CHEBI:29035"/>
        <label>2</label>
    </ligand>
</feature>
<proteinExistence type="predicted"/>
<dbReference type="GO" id="GO:0046872">
    <property type="term" value="F:metal ion binding"/>
    <property type="evidence" value="ECO:0007669"/>
    <property type="project" value="UniProtKB-KW"/>
</dbReference>
<dbReference type="SUPFAM" id="SSF55031">
    <property type="entry name" value="Bacterial exopeptidase dimerisation domain"/>
    <property type="match status" value="1"/>
</dbReference>
<accession>A0A3B0CBW1</accession>
<keyword evidence="2" id="KW-0479">Metal-binding</keyword>
<sequence>MDVREKIESLAQKFAPEFVAVRRHLHQNPELSFQEYDTCAYIKKRLQAIGITDIASVAETGLLATIEGRQKGDTVLLRADMDALPILEKNKVSYASKNDGVMHACGHDAHSASLLLCAKILWEIKEDLNGSIKLLFQPGEEVVPGGASLVMREKAYQDLGCLPHIGQHVQPNLPVGKVGFCSGKFMASMDELFLTIKGKGGHGAMPESLIDPVLIASHIIVAAQQLVSRMASPRTPSVLSFGKVIANGAVNIVPDEVHIEGTFRTFDKAWRKDALQRLEKLVTSIAEGMGGSCELKINHGYPHLVNDTVLTQDMKSAAIEYLGSKNAVDLEPWMAAEDFAYYSQKNPSCFYLLGVGNEQKGIRSGLHTQTFDIDENALEIGGGLMAWLAVKNLGHS</sequence>
<dbReference type="EMBL" id="RBCJ01000001">
    <property type="protein sequence ID" value="RKN83423.1"/>
    <property type="molecule type" value="Genomic_DNA"/>
</dbReference>
<dbReference type="InterPro" id="IPR036264">
    <property type="entry name" value="Bact_exopeptidase_dim_dom"/>
</dbReference>
<dbReference type="NCBIfam" id="TIGR01891">
    <property type="entry name" value="amidohydrolases"/>
    <property type="match status" value="1"/>
</dbReference>
<feature type="binding site" evidence="2">
    <location>
        <position position="141"/>
    </location>
    <ligand>
        <name>Mn(2+)</name>
        <dbReference type="ChEBI" id="CHEBI:29035"/>
        <label>2</label>
    </ligand>
</feature>
<dbReference type="InterPro" id="IPR002933">
    <property type="entry name" value="Peptidase_M20"/>
</dbReference>
<dbReference type="InterPro" id="IPR017439">
    <property type="entry name" value="Amidohydrolase"/>
</dbReference>
<dbReference type="CDD" id="cd03886">
    <property type="entry name" value="M20_Acy1"/>
    <property type="match status" value="1"/>
</dbReference>
<evidence type="ECO:0000259" key="3">
    <source>
        <dbReference type="Pfam" id="PF07687"/>
    </source>
</evidence>
<dbReference type="AlphaFoldDB" id="A0A3B0CBW1"/>
<dbReference type="Proteomes" id="UP000276603">
    <property type="component" value="Unassembled WGS sequence"/>
</dbReference>
<organism evidence="4 5">
    <name type="scientific">Ulvibacterium marinum</name>
    <dbReference type="NCBI Taxonomy" id="2419782"/>
    <lineage>
        <taxon>Bacteria</taxon>
        <taxon>Pseudomonadati</taxon>
        <taxon>Bacteroidota</taxon>
        <taxon>Flavobacteriia</taxon>
        <taxon>Flavobacteriales</taxon>
        <taxon>Flavobacteriaceae</taxon>
        <taxon>Ulvibacterium</taxon>
    </lineage>
</organism>
<feature type="binding site" evidence="2">
    <location>
        <position position="367"/>
    </location>
    <ligand>
        <name>Mn(2+)</name>
        <dbReference type="ChEBI" id="CHEBI:29035"/>
        <label>2</label>
    </ligand>
</feature>
<protein>
    <submittedName>
        <fullName evidence="4">Amidohydrolase</fullName>
    </submittedName>
</protein>
<dbReference type="GO" id="GO:0050118">
    <property type="term" value="F:N-acetyldiaminopimelate deacetylase activity"/>
    <property type="evidence" value="ECO:0007669"/>
    <property type="project" value="UniProtKB-ARBA"/>
</dbReference>
<evidence type="ECO:0000256" key="1">
    <source>
        <dbReference type="ARBA" id="ARBA00022801"/>
    </source>
</evidence>
<comment type="caution">
    <text evidence="4">The sequence shown here is derived from an EMBL/GenBank/DDBJ whole genome shotgun (WGS) entry which is preliminary data.</text>
</comment>
<gene>
    <name evidence="4" type="ORF">D7Z94_06270</name>
</gene>
<dbReference type="Pfam" id="PF01546">
    <property type="entry name" value="Peptidase_M20"/>
    <property type="match status" value="1"/>
</dbReference>
<dbReference type="OrthoDB" id="9776731at2"/>
<keyword evidence="2" id="KW-0464">Manganese</keyword>
<keyword evidence="1 4" id="KW-0378">Hydrolase</keyword>
<comment type="cofactor">
    <cofactor evidence="2">
        <name>Mn(2+)</name>
        <dbReference type="ChEBI" id="CHEBI:29035"/>
    </cofactor>
    <text evidence="2">The Mn(2+) ion enhances activity.</text>
</comment>
<feature type="binding site" evidence="2">
    <location>
        <position position="107"/>
    </location>
    <ligand>
        <name>Mn(2+)</name>
        <dbReference type="ChEBI" id="CHEBI:29035"/>
        <label>2</label>
    </ligand>
</feature>
<dbReference type="RefSeq" id="WP_120710630.1">
    <property type="nucleotide sequence ID" value="NZ_RBCJ01000001.1"/>
</dbReference>
<dbReference type="PIRSF" id="PIRSF005962">
    <property type="entry name" value="Pept_M20D_amidohydro"/>
    <property type="match status" value="1"/>
</dbReference>
<dbReference type="PANTHER" id="PTHR11014:SF63">
    <property type="entry name" value="METALLOPEPTIDASE, PUTATIVE (AFU_ORTHOLOGUE AFUA_6G09600)-RELATED"/>
    <property type="match status" value="1"/>
</dbReference>
<evidence type="ECO:0000313" key="5">
    <source>
        <dbReference type="Proteomes" id="UP000276603"/>
    </source>
</evidence>
<dbReference type="FunFam" id="3.30.70.360:FF:000001">
    <property type="entry name" value="N-acetyldiaminopimelate deacetylase"/>
    <property type="match status" value="1"/>
</dbReference>
<feature type="domain" description="Peptidase M20 dimerisation" evidence="3">
    <location>
        <begin position="194"/>
        <end position="286"/>
    </location>
</feature>
<reference evidence="4 5" key="1">
    <citation type="submission" date="2018-10" db="EMBL/GenBank/DDBJ databases">
        <title>Ulvibacterium marinum gen. nov., sp. nov., a novel marine bacterium of the family Flavobacteriaceae, isolated from a culture of the green alga Ulva prolifera.</title>
        <authorList>
            <person name="Zhang Z."/>
        </authorList>
    </citation>
    <scope>NUCLEOTIDE SEQUENCE [LARGE SCALE GENOMIC DNA]</scope>
    <source>
        <strain evidence="4 5">CCMM003</strain>
    </source>
</reference>
<evidence type="ECO:0000256" key="2">
    <source>
        <dbReference type="PIRSR" id="PIRSR005962-1"/>
    </source>
</evidence>
<dbReference type="Gene3D" id="3.40.630.10">
    <property type="entry name" value="Zn peptidases"/>
    <property type="match status" value="1"/>
</dbReference>
<keyword evidence="5" id="KW-1185">Reference proteome</keyword>
<dbReference type="PANTHER" id="PTHR11014">
    <property type="entry name" value="PEPTIDASE M20 FAMILY MEMBER"/>
    <property type="match status" value="1"/>
</dbReference>
<feature type="binding site" evidence="2">
    <location>
        <position position="168"/>
    </location>
    <ligand>
        <name>Mn(2+)</name>
        <dbReference type="ChEBI" id="CHEBI:29035"/>
        <label>2</label>
    </ligand>
</feature>
<dbReference type="GO" id="GO:0019877">
    <property type="term" value="P:diaminopimelate biosynthetic process"/>
    <property type="evidence" value="ECO:0007669"/>
    <property type="project" value="UniProtKB-ARBA"/>
</dbReference>
<dbReference type="Gene3D" id="3.30.70.360">
    <property type="match status" value="1"/>
</dbReference>
<evidence type="ECO:0000313" key="4">
    <source>
        <dbReference type="EMBL" id="RKN83423.1"/>
    </source>
</evidence>
<dbReference type="Pfam" id="PF07687">
    <property type="entry name" value="M20_dimer"/>
    <property type="match status" value="1"/>
</dbReference>
<name>A0A3B0CBW1_9FLAO</name>
<dbReference type="InterPro" id="IPR011650">
    <property type="entry name" value="Peptidase_M20_dimer"/>
</dbReference>
<dbReference type="SUPFAM" id="SSF53187">
    <property type="entry name" value="Zn-dependent exopeptidases"/>
    <property type="match status" value="1"/>
</dbReference>